<dbReference type="Pfam" id="PF00171">
    <property type="entry name" value="Aldedh"/>
    <property type="match status" value="1"/>
</dbReference>
<keyword evidence="9" id="KW-1185">Reference proteome</keyword>
<name>A0A6A6IJX0_9PLEO</name>
<dbReference type="GeneID" id="54579043"/>
<keyword evidence="2 6" id="KW-0560">Oxidoreductase</keyword>
<evidence type="ECO:0000256" key="2">
    <source>
        <dbReference type="ARBA" id="ARBA00023002"/>
    </source>
</evidence>
<dbReference type="SUPFAM" id="SSF53720">
    <property type="entry name" value="ALDH-like"/>
    <property type="match status" value="1"/>
</dbReference>
<dbReference type="InterPro" id="IPR016162">
    <property type="entry name" value="Ald_DH_N"/>
</dbReference>
<feature type="active site" evidence="5">
    <location>
        <position position="250"/>
    </location>
</feature>
<gene>
    <name evidence="8" type="ORF">BU26DRAFT_480700</name>
</gene>
<dbReference type="InterPro" id="IPR016163">
    <property type="entry name" value="Ald_DH_C"/>
</dbReference>
<dbReference type="FunFam" id="3.40.309.10:FF:000012">
    <property type="entry name" value="Betaine aldehyde dehydrogenase"/>
    <property type="match status" value="1"/>
</dbReference>
<dbReference type="Proteomes" id="UP000800094">
    <property type="component" value="Unassembled WGS sequence"/>
</dbReference>
<evidence type="ECO:0000256" key="5">
    <source>
        <dbReference type="PROSITE-ProRule" id="PRU10007"/>
    </source>
</evidence>
<feature type="domain" description="Aldehyde dehydrogenase" evidence="7">
    <location>
        <begin position="14"/>
        <end position="474"/>
    </location>
</feature>
<reference evidence="8" key="1">
    <citation type="journal article" date="2020" name="Stud. Mycol.">
        <title>101 Dothideomycetes genomes: a test case for predicting lifestyles and emergence of pathogens.</title>
        <authorList>
            <person name="Haridas S."/>
            <person name="Albert R."/>
            <person name="Binder M."/>
            <person name="Bloem J."/>
            <person name="Labutti K."/>
            <person name="Salamov A."/>
            <person name="Andreopoulos B."/>
            <person name="Baker S."/>
            <person name="Barry K."/>
            <person name="Bills G."/>
            <person name="Bluhm B."/>
            <person name="Cannon C."/>
            <person name="Castanera R."/>
            <person name="Culley D."/>
            <person name="Daum C."/>
            <person name="Ezra D."/>
            <person name="Gonzalez J."/>
            <person name="Henrissat B."/>
            <person name="Kuo A."/>
            <person name="Liang C."/>
            <person name="Lipzen A."/>
            <person name="Lutzoni F."/>
            <person name="Magnuson J."/>
            <person name="Mondo S."/>
            <person name="Nolan M."/>
            <person name="Ohm R."/>
            <person name="Pangilinan J."/>
            <person name="Park H.-J."/>
            <person name="Ramirez L."/>
            <person name="Alfaro M."/>
            <person name="Sun H."/>
            <person name="Tritt A."/>
            <person name="Yoshinaga Y."/>
            <person name="Zwiers L.-H."/>
            <person name="Turgeon B."/>
            <person name="Goodwin S."/>
            <person name="Spatafora J."/>
            <person name="Crous P."/>
            <person name="Grigoriev I."/>
        </authorList>
    </citation>
    <scope>NUCLEOTIDE SEQUENCE</scope>
    <source>
        <strain evidence="8">CBS 122368</strain>
    </source>
</reference>
<evidence type="ECO:0000313" key="8">
    <source>
        <dbReference type="EMBL" id="KAF2250529.1"/>
    </source>
</evidence>
<evidence type="ECO:0000259" key="7">
    <source>
        <dbReference type="Pfam" id="PF00171"/>
    </source>
</evidence>
<dbReference type="Gene3D" id="3.40.605.10">
    <property type="entry name" value="Aldehyde Dehydrogenase, Chain A, domain 1"/>
    <property type="match status" value="1"/>
</dbReference>
<dbReference type="InterPro" id="IPR016161">
    <property type="entry name" value="Ald_DH/histidinol_DH"/>
</dbReference>
<dbReference type="InterPro" id="IPR015590">
    <property type="entry name" value="Aldehyde_DH_dom"/>
</dbReference>
<protein>
    <recommendedName>
        <fullName evidence="3">aldehyde dehydrogenase (NAD(+))</fullName>
        <ecNumber evidence="3">1.2.1.3</ecNumber>
    </recommendedName>
</protein>
<evidence type="ECO:0000256" key="3">
    <source>
        <dbReference type="ARBA" id="ARBA00024226"/>
    </source>
</evidence>
<dbReference type="FunFam" id="3.40.605.10:FF:000026">
    <property type="entry name" value="Aldehyde dehydrogenase, putative"/>
    <property type="match status" value="1"/>
</dbReference>
<dbReference type="GO" id="GO:0004029">
    <property type="term" value="F:aldehyde dehydrogenase (NAD+) activity"/>
    <property type="evidence" value="ECO:0007669"/>
    <property type="project" value="UniProtKB-EC"/>
</dbReference>
<dbReference type="PROSITE" id="PS00687">
    <property type="entry name" value="ALDEHYDE_DEHYDR_GLU"/>
    <property type="match status" value="1"/>
</dbReference>
<evidence type="ECO:0000256" key="1">
    <source>
        <dbReference type="ARBA" id="ARBA00009986"/>
    </source>
</evidence>
<dbReference type="RefSeq" id="XP_033685533.1">
    <property type="nucleotide sequence ID" value="XM_033825713.1"/>
</dbReference>
<dbReference type="InterPro" id="IPR029510">
    <property type="entry name" value="Ald_DH_CS_GLU"/>
</dbReference>
<dbReference type="Gene3D" id="3.40.309.10">
    <property type="entry name" value="Aldehyde Dehydrogenase, Chain A, domain 2"/>
    <property type="match status" value="1"/>
</dbReference>
<proteinExistence type="inferred from homology"/>
<dbReference type="OrthoDB" id="310895at2759"/>
<comment type="catalytic activity">
    <reaction evidence="4">
        <text>an aldehyde + NAD(+) + H2O = a carboxylate + NADH + 2 H(+)</text>
        <dbReference type="Rhea" id="RHEA:16185"/>
        <dbReference type="ChEBI" id="CHEBI:15377"/>
        <dbReference type="ChEBI" id="CHEBI:15378"/>
        <dbReference type="ChEBI" id="CHEBI:17478"/>
        <dbReference type="ChEBI" id="CHEBI:29067"/>
        <dbReference type="ChEBI" id="CHEBI:57540"/>
        <dbReference type="ChEBI" id="CHEBI:57945"/>
        <dbReference type="EC" id="1.2.1.3"/>
    </reaction>
</comment>
<dbReference type="FunFam" id="3.40.605.10:FF:000001">
    <property type="entry name" value="Aldehyde dehydrogenase 1"/>
    <property type="match status" value="1"/>
</dbReference>
<accession>A0A6A6IJX0</accession>
<organism evidence="8 9">
    <name type="scientific">Trematosphaeria pertusa</name>
    <dbReference type="NCBI Taxonomy" id="390896"/>
    <lineage>
        <taxon>Eukaryota</taxon>
        <taxon>Fungi</taxon>
        <taxon>Dikarya</taxon>
        <taxon>Ascomycota</taxon>
        <taxon>Pezizomycotina</taxon>
        <taxon>Dothideomycetes</taxon>
        <taxon>Pleosporomycetidae</taxon>
        <taxon>Pleosporales</taxon>
        <taxon>Massarineae</taxon>
        <taxon>Trematosphaeriaceae</taxon>
        <taxon>Trematosphaeria</taxon>
    </lineage>
</organism>
<evidence type="ECO:0000256" key="6">
    <source>
        <dbReference type="RuleBase" id="RU003345"/>
    </source>
</evidence>
<dbReference type="GO" id="GO:0046394">
    <property type="term" value="P:carboxylic acid biosynthetic process"/>
    <property type="evidence" value="ECO:0007669"/>
    <property type="project" value="UniProtKB-ARBA"/>
</dbReference>
<comment type="similarity">
    <text evidence="1 6">Belongs to the aldehyde dehydrogenase family.</text>
</comment>
<evidence type="ECO:0000256" key="4">
    <source>
        <dbReference type="ARBA" id="ARBA00049194"/>
    </source>
</evidence>
<dbReference type="EMBL" id="ML987193">
    <property type="protein sequence ID" value="KAF2250529.1"/>
    <property type="molecule type" value="Genomic_DNA"/>
</dbReference>
<dbReference type="EC" id="1.2.1.3" evidence="3"/>
<evidence type="ECO:0000313" key="9">
    <source>
        <dbReference type="Proteomes" id="UP000800094"/>
    </source>
</evidence>
<dbReference type="PANTHER" id="PTHR11699">
    <property type="entry name" value="ALDEHYDE DEHYDROGENASE-RELATED"/>
    <property type="match status" value="1"/>
</dbReference>
<sequence length="480" mass="50783">MATNFHFINNEFIPGSSTATYAVYNPASDSLVGNINLARESEVDSAVSAARAAYESGPWSTMTGAQRAALMLKFADLLEANAGEIAKAEVQAMGQPVGIMQGAIVPSCAGTWRYYAGWADKIEGQTFPEEGGWWRCTQYEPYGVCAGIGPWNVTILTMAWKMAPALAAGNTFVFKASEKSPYSVLILARLFKEAGFPAGVVNILSGDGATGALMASHMDIDKISFTGSGASGRKVIDAAQKSNMKKVTLELGGKSPSLVFADADIENALTGNSQGFLFNSSQACIAASRLFVHSSIADKFIEGLKARFAGAEGIMGDPSEPTTMLGPLADTKQLERVLGFIESGKSEAKLLVGGERKGDKGAFVQPTIFLNPGKESKIYKEEIFGPVLSVLTFETEEEAIKLANDTSYGLSACIYTGSASRALRLASKIKAGTIAVNGSFMPDNNTPFGGYKMSGTGRELGKEGLMAYLQAKTIKINMGV</sequence>
<dbReference type="AlphaFoldDB" id="A0A6A6IJX0"/>